<organism evidence="2 3">
    <name type="scientific">Sphagnum troendelagicum</name>
    <dbReference type="NCBI Taxonomy" id="128251"/>
    <lineage>
        <taxon>Eukaryota</taxon>
        <taxon>Viridiplantae</taxon>
        <taxon>Streptophyta</taxon>
        <taxon>Embryophyta</taxon>
        <taxon>Bryophyta</taxon>
        <taxon>Sphagnophytina</taxon>
        <taxon>Sphagnopsida</taxon>
        <taxon>Sphagnales</taxon>
        <taxon>Sphagnaceae</taxon>
        <taxon>Sphagnum</taxon>
    </lineage>
</organism>
<keyword evidence="3" id="KW-1185">Reference proteome</keyword>
<accession>A0ABP0UWV9</accession>
<gene>
    <name evidence="2" type="ORF">CSSPTR1EN2_LOCUS21050</name>
</gene>
<dbReference type="EMBL" id="OZ019899">
    <property type="protein sequence ID" value="CAK9232023.1"/>
    <property type="molecule type" value="Genomic_DNA"/>
</dbReference>
<evidence type="ECO:0000256" key="1">
    <source>
        <dbReference type="SAM" id="MobiDB-lite"/>
    </source>
</evidence>
<dbReference type="Proteomes" id="UP001497512">
    <property type="component" value="Chromosome 7"/>
</dbReference>
<name>A0ABP0UWV9_9BRYO</name>
<protein>
    <submittedName>
        <fullName evidence="2">Uncharacterized protein</fullName>
    </submittedName>
</protein>
<feature type="region of interest" description="Disordered" evidence="1">
    <location>
        <begin position="58"/>
        <end position="99"/>
    </location>
</feature>
<reference evidence="2" key="1">
    <citation type="submission" date="2024-02" db="EMBL/GenBank/DDBJ databases">
        <authorList>
            <consortium name="ELIXIR-Norway"/>
            <consortium name="Elixir Norway"/>
        </authorList>
    </citation>
    <scope>NUCLEOTIDE SEQUENCE</scope>
</reference>
<sequence>MTAENSTMTWPGLTKMVDPCNYGKSVSGGQGQELHQSFCSMMTLNNCQYVYLADNEGDGGSSNYKPPKRTQFLQSFGDGKGSSWRPPPPPRGAMCTGNTKNMLGWGVDGGGDGDGGGSKIKPGKCDLWCQS</sequence>
<evidence type="ECO:0000313" key="2">
    <source>
        <dbReference type="EMBL" id="CAK9232023.1"/>
    </source>
</evidence>
<evidence type="ECO:0000313" key="3">
    <source>
        <dbReference type="Proteomes" id="UP001497512"/>
    </source>
</evidence>
<proteinExistence type="predicted"/>